<dbReference type="AlphaFoldDB" id="A0A0H1BTF1"/>
<dbReference type="SUPFAM" id="SSF51230">
    <property type="entry name" value="Single hybrid motif"/>
    <property type="match status" value="1"/>
</dbReference>
<dbReference type="GO" id="GO:0019464">
    <property type="term" value="P:glycine decarboxylation via glycine cleavage system"/>
    <property type="evidence" value="ECO:0007669"/>
    <property type="project" value="InterPro"/>
</dbReference>
<dbReference type="OrthoDB" id="10264154at2759"/>
<evidence type="ECO:0000313" key="2">
    <source>
        <dbReference type="EMBL" id="KLJ12411.1"/>
    </source>
</evidence>
<dbReference type="PROSITE" id="PS50968">
    <property type="entry name" value="BIOTINYL_LIPOYL"/>
    <property type="match status" value="1"/>
</dbReference>
<dbReference type="Proteomes" id="UP000053573">
    <property type="component" value="Unassembled WGS sequence"/>
</dbReference>
<reference evidence="3" key="1">
    <citation type="journal article" date="2015" name="PLoS Genet.">
        <title>The dynamic genome and transcriptome of the human fungal pathogen Blastomyces and close relative Emmonsia.</title>
        <authorList>
            <person name="Munoz J.F."/>
            <person name="Gauthier G.M."/>
            <person name="Desjardins C.A."/>
            <person name="Gallo J.E."/>
            <person name="Holder J."/>
            <person name="Sullivan T.D."/>
            <person name="Marty A.J."/>
            <person name="Carmen J.C."/>
            <person name="Chen Z."/>
            <person name="Ding L."/>
            <person name="Gujja S."/>
            <person name="Magrini V."/>
            <person name="Misas E."/>
            <person name="Mitreva M."/>
            <person name="Priest M."/>
            <person name="Saif S."/>
            <person name="Whiston E.A."/>
            <person name="Young S."/>
            <person name="Zeng Q."/>
            <person name="Goldman W.E."/>
            <person name="Mardis E.R."/>
            <person name="Taylor J.W."/>
            <person name="McEwen J.G."/>
            <person name="Clay O.K."/>
            <person name="Klein B.S."/>
            <person name="Cuomo C.A."/>
        </authorList>
    </citation>
    <scope>NUCLEOTIDE SEQUENCE [LARGE SCALE GENOMIC DNA]</scope>
    <source>
        <strain evidence="3">UAMH 139</strain>
    </source>
</reference>
<comment type="caution">
    <text evidence="2">The sequence shown here is derived from an EMBL/GenBank/DDBJ whole genome shotgun (WGS) entry which is preliminary data.</text>
</comment>
<name>A0A0H1BTF1_9EURO</name>
<dbReference type="InterPro" id="IPR033753">
    <property type="entry name" value="GCV_H/Fam206"/>
</dbReference>
<proteinExistence type="predicted"/>
<accession>A0A0H1BTF1</accession>
<evidence type="ECO:0000259" key="1">
    <source>
        <dbReference type="PROSITE" id="PS50968"/>
    </source>
</evidence>
<organism evidence="2 3">
    <name type="scientific">Blastomyces silverae</name>
    <dbReference type="NCBI Taxonomy" id="2060906"/>
    <lineage>
        <taxon>Eukaryota</taxon>
        <taxon>Fungi</taxon>
        <taxon>Dikarya</taxon>
        <taxon>Ascomycota</taxon>
        <taxon>Pezizomycotina</taxon>
        <taxon>Eurotiomycetes</taxon>
        <taxon>Eurotiomycetidae</taxon>
        <taxon>Onygenales</taxon>
        <taxon>Ajellomycetaceae</taxon>
        <taxon>Blastomyces</taxon>
    </lineage>
</organism>
<feature type="non-terminal residue" evidence="2">
    <location>
        <position position="1"/>
    </location>
</feature>
<dbReference type="PANTHER" id="PTHR11715">
    <property type="entry name" value="GLYCINE CLEAVAGE SYSTEM H PROTEIN"/>
    <property type="match status" value="1"/>
</dbReference>
<dbReference type="GO" id="GO:0005739">
    <property type="term" value="C:mitochondrion"/>
    <property type="evidence" value="ECO:0007669"/>
    <property type="project" value="TreeGrafter"/>
</dbReference>
<dbReference type="STRING" id="2060906.A0A0H1BTF1"/>
<gene>
    <name evidence="2" type="ORF">EMPG_12573</name>
</gene>
<sequence>SVKSASDILSPVTGKIVEANTKLGDSPKIINESPEDKGWFAKIELSDPSELDGLMDKKEYQARVEEEED</sequence>
<dbReference type="EMBL" id="LDEV01000937">
    <property type="protein sequence ID" value="KLJ12411.1"/>
    <property type="molecule type" value="Genomic_DNA"/>
</dbReference>
<dbReference type="InterPro" id="IPR011053">
    <property type="entry name" value="Single_hybrid_motif"/>
</dbReference>
<dbReference type="Gene3D" id="2.40.50.100">
    <property type="match status" value="1"/>
</dbReference>
<dbReference type="GO" id="GO:0009249">
    <property type="term" value="P:protein lipoylation"/>
    <property type="evidence" value="ECO:0007669"/>
    <property type="project" value="TreeGrafter"/>
</dbReference>
<protein>
    <submittedName>
        <fullName evidence="2">Glycine cleavage system H protein</fullName>
    </submittedName>
</protein>
<dbReference type="PANTHER" id="PTHR11715:SF3">
    <property type="entry name" value="GLYCINE CLEAVAGE SYSTEM H PROTEIN-RELATED"/>
    <property type="match status" value="1"/>
</dbReference>
<dbReference type="InterPro" id="IPR000089">
    <property type="entry name" value="Biotin_lipoyl"/>
</dbReference>
<keyword evidence="3" id="KW-1185">Reference proteome</keyword>
<dbReference type="InterPro" id="IPR002930">
    <property type="entry name" value="GCV_H"/>
</dbReference>
<feature type="domain" description="Lipoyl-binding" evidence="1">
    <location>
        <begin position="1"/>
        <end position="44"/>
    </location>
</feature>
<evidence type="ECO:0000313" key="3">
    <source>
        <dbReference type="Proteomes" id="UP000053573"/>
    </source>
</evidence>
<dbReference type="GO" id="GO:0005960">
    <property type="term" value="C:glycine cleavage complex"/>
    <property type="evidence" value="ECO:0007669"/>
    <property type="project" value="InterPro"/>
</dbReference>
<dbReference type="Pfam" id="PF01597">
    <property type="entry name" value="GCV_H"/>
    <property type="match status" value="1"/>
</dbReference>